<dbReference type="PATRIC" id="fig|1239307.3.peg.871"/>
<protein>
    <submittedName>
        <fullName evidence="3">Protein gp55</fullName>
    </submittedName>
</protein>
<organism evidence="3 4">
    <name type="scientific">Sodalis praecaptivus</name>
    <dbReference type="NCBI Taxonomy" id="1239307"/>
    <lineage>
        <taxon>Bacteria</taxon>
        <taxon>Pseudomonadati</taxon>
        <taxon>Pseudomonadota</taxon>
        <taxon>Gammaproteobacteria</taxon>
        <taxon>Enterobacterales</taxon>
        <taxon>Bruguierivoracaceae</taxon>
        <taxon>Sodalis</taxon>
    </lineage>
</organism>
<evidence type="ECO:0000313" key="3">
    <source>
        <dbReference type="EMBL" id="AHF75896.1"/>
    </source>
</evidence>
<evidence type="ECO:0000256" key="2">
    <source>
        <dbReference type="SAM" id="Phobius"/>
    </source>
</evidence>
<reference evidence="3 4" key="1">
    <citation type="journal article" date="2014" name="Genome Biol. Evol.">
        <title>Genome degeneration and adaptation in a nascent stage of symbiosis.</title>
        <authorList>
            <person name="Oakeson K.F."/>
            <person name="Gil R."/>
            <person name="Clayton A.L."/>
            <person name="Dunn D.M."/>
            <person name="von Niederhausern A.C."/>
            <person name="Hamil C."/>
            <person name="Aoyagi A."/>
            <person name="Duval B."/>
            <person name="Baca A."/>
            <person name="Silva F.J."/>
            <person name="Vallier A."/>
            <person name="Jackson D.G."/>
            <person name="Latorre A."/>
            <person name="Weiss R.B."/>
            <person name="Heddi A."/>
            <person name="Moya A."/>
            <person name="Dale C."/>
        </authorList>
    </citation>
    <scope>NUCLEOTIDE SEQUENCE [LARGE SCALE GENOMIC DNA]</scope>
    <source>
        <strain evidence="3 4">HS1</strain>
    </source>
</reference>
<proteinExistence type="predicted"/>
<keyword evidence="2" id="KW-1133">Transmembrane helix</keyword>
<keyword evidence="1" id="KW-0175">Coiled coil</keyword>
<dbReference type="KEGG" id="sod:Sant_0813"/>
<evidence type="ECO:0000313" key="4">
    <source>
        <dbReference type="Proteomes" id="UP000019028"/>
    </source>
</evidence>
<keyword evidence="4" id="KW-1185">Reference proteome</keyword>
<dbReference type="InterPro" id="IPR019659">
    <property type="entry name" value="DUF2514"/>
</dbReference>
<accession>W0HPW5</accession>
<sequence>MIKLASIIFKVGGVVLLGATVGVFSHWRYTAGKESANTVWQSRWDKRNIADVELMARYQREAREEEQRRIKAIIQVNEDANLQLNAARADAARAKSVIISLRNTVRYMQQKLAADNAAGVSATVGKRQAGGDSHLLLADMFAESLKRNQQLAAYADRARIRGRACERAYDAITQSAAGAVKTSYNIER</sequence>
<name>W0HPW5_9GAMM</name>
<dbReference type="EMBL" id="CP006569">
    <property type="protein sequence ID" value="AHF75896.1"/>
    <property type="molecule type" value="Genomic_DNA"/>
</dbReference>
<dbReference type="Proteomes" id="UP000019028">
    <property type="component" value="Chromosome"/>
</dbReference>
<keyword evidence="2" id="KW-0812">Transmembrane</keyword>
<dbReference type="Pfam" id="PF10721">
    <property type="entry name" value="DUF2514"/>
    <property type="match status" value="1"/>
</dbReference>
<keyword evidence="2" id="KW-0472">Membrane</keyword>
<dbReference type="AlphaFoldDB" id="W0HPW5"/>
<feature type="transmembrane region" description="Helical" evidence="2">
    <location>
        <begin position="7"/>
        <end position="27"/>
    </location>
</feature>
<dbReference type="HOGENOM" id="CLU_128652_0_0_6"/>
<dbReference type="RefSeq" id="WP_071882063.1">
    <property type="nucleotide sequence ID" value="NZ_CP006569.1"/>
</dbReference>
<evidence type="ECO:0000256" key="1">
    <source>
        <dbReference type="SAM" id="Coils"/>
    </source>
</evidence>
<gene>
    <name evidence="3" type="ORF">Sant_0813</name>
</gene>
<feature type="coiled-coil region" evidence="1">
    <location>
        <begin position="55"/>
        <end position="97"/>
    </location>
</feature>
<dbReference type="OrthoDB" id="7033575at2"/>